<keyword evidence="3" id="KW-1185">Reference proteome</keyword>
<sequence length="85" mass="9768">MLYYQRYGRHKKYDVVAYLQFGRTPDGQGGTPAPRAGRADRLLRPQRQDQTLGPAARESRMLTVSAEAYRKDYPLSSRSAWMMSL</sequence>
<accession>A0AAN8CYY6</accession>
<dbReference type="EMBL" id="JAULUE010002047">
    <property type="protein sequence ID" value="KAK5912059.1"/>
    <property type="molecule type" value="Genomic_DNA"/>
</dbReference>
<feature type="region of interest" description="Disordered" evidence="1">
    <location>
        <begin position="23"/>
        <end position="57"/>
    </location>
</feature>
<evidence type="ECO:0000256" key="1">
    <source>
        <dbReference type="SAM" id="MobiDB-lite"/>
    </source>
</evidence>
<protein>
    <submittedName>
        <fullName evidence="2">Uncharacterized protein</fullName>
    </submittedName>
</protein>
<gene>
    <name evidence="2" type="ORF">CesoFtcFv8_001970</name>
</gene>
<feature type="compositionally biased region" description="Basic and acidic residues" evidence="1">
    <location>
        <begin position="37"/>
        <end position="47"/>
    </location>
</feature>
<reference evidence="2 3" key="1">
    <citation type="journal article" date="2023" name="Mol. Biol. Evol.">
        <title>Genomics of Secondarily Temperate Adaptation in the Only Non-Antarctic Icefish.</title>
        <authorList>
            <person name="Rivera-Colon A.G."/>
            <person name="Rayamajhi N."/>
            <person name="Minhas B.F."/>
            <person name="Madrigal G."/>
            <person name="Bilyk K.T."/>
            <person name="Yoon V."/>
            <person name="Hune M."/>
            <person name="Gregory S."/>
            <person name="Cheng C.H.C."/>
            <person name="Catchen J.M."/>
        </authorList>
    </citation>
    <scope>NUCLEOTIDE SEQUENCE [LARGE SCALE GENOMIC DNA]</scope>
    <source>
        <strain evidence="2">JC2023a</strain>
    </source>
</reference>
<dbReference type="AlphaFoldDB" id="A0AAN8CYY6"/>
<name>A0AAN8CYY6_9TELE</name>
<comment type="caution">
    <text evidence="2">The sequence shown here is derived from an EMBL/GenBank/DDBJ whole genome shotgun (WGS) entry which is preliminary data.</text>
</comment>
<organism evidence="2 3">
    <name type="scientific">Champsocephalus esox</name>
    <name type="common">pike icefish</name>
    <dbReference type="NCBI Taxonomy" id="159716"/>
    <lineage>
        <taxon>Eukaryota</taxon>
        <taxon>Metazoa</taxon>
        <taxon>Chordata</taxon>
        <taxon>Craniata</taxon>
        <taxon>Vertebrata</taxon>
        <taxon>Euteleostomi</taxon>
        <taxon>Actinopterygii</taxon>
        <taxon>Neopterygii</taxon>
        <taxon>Teleostei</taxon>
        <taxon>Neoteleostei</taxon>
        <taxon>Acanthomorphata</taxon>
        <taxon>Eupercaria</taxon>
        <taxon>Perciformes</taxon>
        <taxon>Notothenioidei</taxon>
        <taxon>Channichthyidae</taxon>
        <taxon>Champsocephalus</taxon>
    </lineage>
</organism>
<dbReference type="Proteomes" id="UP001335648">
    <property type="component" value="Unassembled WGS sequence"/>
</dbReference>
<evidence type="ECO:0000313" key="2">
    <source>
        <dbReference type="EMBL" id="KAK5912059.1"/>
    </source>
</evidence>
<evidence type="ECO:0000313" key="3">
    <source>
        <dbReference type="Proteomes" id="UP001335648"/>
    </source>
</evidence>
<proteinExistence type="predicted"/>